<name>A0ABU0INL8_9CAUL</name>
<evidence type="ECO:0000256" key="3">
    <source>
        <dbReference type="ARBA" id="ARBA00012856"/>
    </source>
</evidence>
<dbReference type="EMBL" id="JAUSVS010000002">
    <property type="protein sequence ID" value="MDQ0463596.1"/>
    <property type="molecule type" value="Genomic_DNA"/>
</dbReference>
<comment type="pathway">
    <text evidence="1 8">Cofactor biosynthesis; tetrahydrofolate biosynthesis; 5,6,7,8-tetrahydrofolate from 7,8-dihydrofolate: step 1/1.</text>
</comment>
<evidence type="ECO:0000313" key="11">
    <source>
        <dbReference type="EMBL" id="MDQ0463596.1"/>
    </source>
</evidence>
<dbReference type="InterPro" id="IPR012259">
    <property type="entry name" value="DHFR"/>
</dbReference>
<keyword evidence="12" id="KW-1185">Reference proteome</keyword>
<dbReference type="GO" id="GO:0004146">
    <property type="term" value="F:dihydrofolate reductase activity"/>
    <property type="evidence" value="ECO:0007669"/>
    <property type="project" value="UniProtKB-EC"/>
</dbReference>
<sequence>MSHPILTLGPVARGRNGVIGRDGDLPWRLKSDMQLFKELTFGKPVIMGRKTWDSLHVRPLKGRMNIVLSRDGSFEPHGAVVCEDFSEAIQIGREQAEDDGVDEVCVIGGAALFAMALPKARRIYISEIDMAPEGDVRLPDFDEAGWTEVRRDFHPAGEGDDCDWTFRVLERR</sequence>
<dbReference type="Gene3D" id="3.40.430.10">
    <property type="entry name" value="Dihydrofolate Reductase, subunit A"/>
    <property type="match status" value="1"/>
</dbReference>
<keyword evidence="5 8" id="KW-0521">NADP</keyword>
<evidence type="ECO:0000256" key="7">
    <source>
        <dbReference type="ARBA" id="ARBA00025067"/>
    </source>
</evidence>
<evidence type="ECO:0000256" key="1">
    <source>
        <dbReference type="ARBA" id="ARBA00004903"/>
    </source>
</evidence>
<dbReference type="Pfam" id="PF00186">
    <property type="entry name" value="DHFR_1"/>
    <property type="match status" value="1"/>
</dbReference>
<dbReference type="PANTHER" id="PTHR48069:SF3">
    <property type="entry name" value="DIHYDROFOLATE REDUCTASE"/>
    <property type="match status" value="1"/>
</dbReference>
<comment type="similarity">
    <text evidence="2 8 9">Belongs to the dihydrofolate reductase family.</text>
</comment>
<proteinExistence type="inferred from homology"/>
<evidence type="ECO:0000256" key="9">
    <source>
        <dbReference type="RuleBase" id="RU004474"/>
    </source>
</evidence>
<comment type="catalytic activity">
    <reaction evidence="8">
        <text>(6S)-5,6,7,8-tetrahydrofolate + NADP(+) = 7,8-dihydrofolate + NADPH + H(+)</text>
        <dbReference type="Rhea" id="RHEA:15009"/>
        <dbReference type="ChEBI" id="CHEBI:15378"/>
        <dbReference type="ChEBI" id="CHEBI:57451"/>
        <dbReference type="ChEBI" id="CHEBI:57453"/>
        <dbReference type="ChEBI" id="CHEBI:57783"/>
        <dbReference type="ChEBI" id="CHEBI:58349"/>
        <dbReference type="EC" id="1.5.1.3"/>
    </reaction>
</comment>
<evidence type="ECO:0000259" key="10">
    <source>
        <dbReference type="PROSITE" id="PS51330"/>
    </source>
</evidence>
<dbReference type="InterPro" id="IPR001796">
    <property type="entry name" value="DHFR_dom"/>
</dbReference>
<evidence type="ECO:0000256" key="8">
    <source>
        <dbReference type="PIRNR" id="PIRNR000194"/>
    </source>
</evidence>
<dbReference type="EC" id="1.5.1.3" evidence="3 8"/>
<protein>
    <recommendedName>
        <fullName evidence="3 8">Dihydrofolate reductase</fullName>
        <ecNumber evidence="3 8">1.5.1.3</ecNumber>
    </recommendedName>
</protein>
<feature type="domain" description="DHFR" evidence="10">
    <location>
        <begin position="1"/>
        <end position="171"/>
    </location>
</feature>
<dbReference type="PROSITE" id="PS51330">
    <property type="entry name" value="DHFR_2"/>
    <property type="match status" value="1"/>
</dbReference>
<gene>
    <name evidence="11" type="ORF">QO010_001367</name>
</gene>
<dbReference type="PIRSF" id="PIRSF000194">
    <property type="entry name" value="DHFR"/>
    <property type="match status" value="1"/>
</dbReference>
<organism evidence="11 12">
    <name type="scientific">Caulobacter ginsengisoli</name>
    <dbReference type="NCBI Taxonomy" id="400775"/>
    <lineage>
        <taxon>Bacteria</taxon>
        <taxon>Pseudomonadati</taxon>
        <taxon>Pseudomonadota</taxon>
        <taxon>Alphaproteobacteria</taxon>
        <taxon>Caulobacterales</taxon>
        <taxon>Caulobacteraceae</taxon>
        <taxon>Caulobacter</taxon>
    </lineage>
</organism>
<dbReference type="SUPFAM" id="SSF53597">
    <property type="entry name" value="Dihydrofolate reductase-like"/>
    <property type="match status" value="1"/>
</dbReference>
<reference evidence="11 12" key="1">
    <citation type="submission" date="2023-07" db="EMBL/GenBank/DDBJ databases">
        <title>Genomic Encyclopedia of Type Strains, Phase IV (KMG-IV): sequencing the most valuable type-strain genomes for metagenomic binning, comparative biology and taxonomic classification.</title>
        <authorList>
            <person name="Goeker M."/>
        </authorList>
    </citation>
    <scope>NUCLEOTIDE SEQUENCE [LARGE SCALE GENOMIC DNA]</scope>
    <source>
        <strain evidence="11 12">DSM 18695</strain>
    </source>
</reference>
<dbReference type="InterPro" id="IPR024072">
    <property type="entry name" value="DHFR-like_dom_sf"/>
</dbReference>
<evidence type="ECO:0000256" key="2">
    <source>
        <dbReference type="ARBA" id="ARBA00009539"/>
    </source>
</evidence>
<dbReference type="InterPro" id="IPR017925">
    <property type="entry name" value="DHFR_CS"/>
</dbReference>
<comment type="function">
    <text evidence="7 8">Key enzyme in folate metabolism. Catalyzes an essential reaction for de novo glycine and purine synthesis, and for DNA precursor synthesis.</text>
</comment>
<keyword evidence="6 8" id="KW-0560">Oxidoreductase</keyword>
<dbReference type="PANTHER" id="PTHR48069">
    <property type="entry name" value="DIHYDROFOLATE REDUCTASE"/>
    <property type="match status" value="1"/>
</dbReference>
<evidence type="ECO:0000256" key="6">
    <source>
        <dbReference type="ARBA" id="ARBA00023002"/>
    </source>
</evidence>
<comment type="caution">
    <text evidence="11">The sequence shown here is derived from an EMBL/GenBank/DDBJ whole genome shotgun (WGS) entry which is preliminary data.</text>
</comment>
<dbReference type="CDD" id="cd00209">
    <property type="entry name" value="DHFR"/>
    <property type="match status" value="1"/>
</dbReference>
<dbReference type="PRINTS" id="PR00070">
    <property type="entry name" value="DHFR"/>
</dbReference>
<keyword evidence="4 8" id="KW-0554">One-carbon metabolism</keyword>
<evidence type="ECO:0000313" key="12">
    <source>
        <dbReference type="Proteomes" id="UP001228905"/>
    </source>
</evidence>
<evidence type="ECO:0000256" key="4">
    <source>
        <dbReference type="ARBA" id="ARBA00022563"/>
    </source>
</evidence>
<dbReference type="PROSITE" id="PS00075">
    <property type="entry name" value="DHFR_1"/>
    <property type="match status" value="1"/>
</dbReference>
<evidence type="ECO:0000256" key="5">
    <source>
        <dbReference type="ARBA" id="ARBA00022857"/>
    </source>
</evidence>
<dbReference type="RefSeq" id="WP_307347639.1">
    <property type="nucleotide sequence ID" value="NZ_JAUSVS010000002.1"/>
</dbReference>
<dbReference type="Proteomes" id="UP001228905">
    <property type="component" value="Unassembled WGS sequence"/>
</dbReference>
<accession>A0ABU0INL8</accession>